<dbReference type="Proteomes" id="UP001175097">
    <property type="component" value="Unassembled WGS sequence"/>
</dbReference>
<dbReference type="InterPro" id="IPR000086">
    <property type="entry name" value="NUDIX_hydrolase_dom"/>
</dbReference>
<dbReference type="EMBL" id="JAROCC010000003">
    <property type="protein sequence ID" value="MDN4606938.1"/>
    <property type="molecule type" value="Genomic_DNA"/>
</dbReference>
<protein>
    <submittedName>
        <fullName evidence="2">NUDIX domain-containing protein</fullName>
    </submittedName>
</protein>
<dbReference type="SUPFAM" id="SSF55811">
    <property type="entry name" value="Nudix"/>
    <property type="match status" value="1"/>
</dbReference>
<name>A0ABT8JP57_9BACL</name>
<dbReference type="CDD" id="cd04688">
    <property type="entry name" value="NUDIX_Hydrolase"/>
    <property type="match status" value="1"/>
</dbReference>
<proteinExistence type="predicted"/>
<accession>A0ABT8JP57</accession>
<dbReference type="InterPro" id="IPR015797">
    <property type="entry name" value="NUDIX_hydrolase-like_dom_sf"/>
</dbReference>
<sequence length="150" mass="16867">MNNAGGRYPRAKVIGVLQSGNRLLVEEFSGVHSKGFGTYYRPIGGSIEFGEKSEDALLREFEEELQVKVEIKNYMGCIENIFSINEQRGHEILQVYGVEFSEKENYAKEKFEILEGGQSSFANWVNLADFIDGVKILYPDSLVCKLEGGN</sequence>
<comment type="caution">
    <text evidence="2">The sequence shown here is derived from an EMBL/GenBank/DDBJ whole genome shotgun (WGS) entry which is preliminary data.</text>
</comment>
<feature type="domain" description="Nudix hydrolase" evidence="1">
    <location>
        <begin position="7"/>
        <end position="150"/>
    </location>
</feature>
<gene>
    <name evidence="2" type="ORF">P5G49_05520</name>
</gene>
<dbReference type="RefSeq" id="WP_301242483.1">
    <property type="nucleotide sequence ID" value="NZ_JAROCC010000003.1"/>
</dbReference>
<evidence type="ECO:0000313" key="3">
    <source>
        <dbReference type="Proteomes" id="UP001175097"/>
    </source>
</evidence>
<reference evidence="2" key="1">
    <citation type="submission" date="2023-03" db="EMBL/GenBank/DDBJ databases">
        <title>MT1 and MT2 Draft Genomes of Novel Species.</title>
        <authorList>
            <person name="Venkateswaran K."/>
        </authorList>
    </citation>
    <scope>NUCLEOTIDE SEQUENCE</scope>
    <source>
        <strain evidence="2">F6_3S_P_2</strain>
    </source>
</reference>
<evidence type="ECO:0000259" key="1">
    <source>
        <dbReference type="PROSITE" id="PS51462"/>
    </source>
</evidence>
<dbReference type="PROSITE" id="PS51462">
    <property type="entry name" value="NUDIX"/>
    <property type="match status" value="1"/>
</dbReference>
<evidence type="ECO:0000313" key="2">
    <source>
        <dbReference type="EMBL" id="MDN4606938.1"/>
    </source>
</evidence>
<keyword evidence="3" id="KW-1185">Reference proteome</keyword>
<dbReference type="Gene3D" id="3.90.79.10">
    <property type="entry name" value="Nucleoside Triphosphate Pyrophosphohydrolase"/>
    <property type="match status" value="1"/>
</dbReference>
<dbReference type="Pfam" id="PF00293">
    <property type="entry name" value="NUDIX"/>
    <property type="match status" value="1"/>
</dbReference>
<organism evidence="2 3">
    <name type="scientific">Sporosarcina highlanderae</name>
    <dbReference type="NCBI Taxonomy" id="3035916"/>
    <lineage>
        <taxon>Bacteria</taxon>
        <taxon>Bacillati</taxon>
        <taxon>Bacillota</taxon>
        <taxon>Bacilli</taxon>
        <taxon>Bacillales</taxon>
        <taxon>Caryophanaceae</taxon>
        <taxon>Sporosarcina</taxon>
    </lineage>
</organism>